<evidence type="ECO:0000256" key="9">
    <source>
        <dbReference type="SAM" id="MobiDB-lite"/>
    </source>
</evidence>
<name>A0A3R7QI84_PENVA</name>
<dbReference type="PANTHER" id="PTHR10953:SF4">
    <property type="entry name" value="UBIQUITIN-ACTIVATING ENZYME E1 C-TERMINAL DOMAIN-CONTAINING PROTEIN"/>
    <property type="match status" value="1"/>
</dbReference>
<gene>
    <name evidence="11" type="ORF">C7M84_001539</name>
</gene>
<dbReference type="STRING" id="6689.A0A3R7QI84"/>
<keyword evidence="5" id="KW-0436">Ligase</keyword>
<dbReference type="FunFam" id="1.10.10.2660:FF:000001">
    <property type="entry name" value="Ubiquitin-activating enzyme E1 1"/>
    <property type="match status" value="1"/>
</dbReference>
<dbReference type="GO" id="GO:0005737">
    <property type="term" value="C:cytoplasm"/>
    <property type="evidence" value="ECO:0007669"/>
    <property type="project" value="TreeGrafter"/>
</dbReference>
<dbReference type="GO" id="GO:0004839">
    <property type="term" value="F:ubiquitin activating enzyme activity"/>
    <property type="evidence" value="ECO:0007669"/>
    <property type="project" value="UniProtKB-EC"/>
</dbReference>
<keyword evidence="12" id="KW-1185">Reference proteome</keyword>
<evidence type="ECO:0000313" key="12">
    <source>
        <dbReference type="Proteomes" id="UP000283509"/>
    </source>
</evidence>
<dbReference type="InterPro" id="IPR032420">
    <property type="entry name" value="E1_4HB"/>
</dbReference>
<evidence type="ECO:0000256" key="2">
    <source>
        <dbReference type="ARBA" id="ARBA00004906"/>
    </source>
</evidence>
<dbReference type="NCBIfam" id="TIGR01408">
    <property type="entry name" value="Ube1"/>
    <property type="match status" value="1"/>
</dbReference>
<comment type="catalytic activity">
    <reaction evidence="1">
        <text>ATP + ubiquitin + [E1 ubiquitin-activating enzyme]-L-cysteine = AMP + diphosphate + S-ubiquitinyl-[E1 ubiquitin-activating enzyme]-L-cysteine.</text>
        <dbReference type="EC" id="6.2.1.45"/>
    </reaction>
</comment>
<feature type="region of interest" description="Disordered" evidence="9">
    <location>
        <begin position="1"/>
        <end position="63"/>
    </location>
</feature>
<dbReference type="GO" id="GO:0005524">
    <property type="term" value="F:ATP binding"/>
    <property type="evidence" value="ECO:0007669"/>
    <property type="project" value="UniProtKB-KW"/>
</dbReference>
<dbReference type="InterPro" id="IPR018965">
    <property type="entry name" value="Ub-activating_enz_E1_C"/>
</dbReference>
<dbReference type="InterPro" id="IPR045886">
    <property type="entry name" value="ThiF/MoeB/HesA"/>
</dbReference>
<dbReference type="Pfam" id="PF10585">
    <property type="entry name" value="UBA_E1_SCCH"/>
    <property type="match status" value="1"/>
</dbReference>
<accession>A0A3R7QI84</accession>
<dbReference type="EC" id="6.2.1.45" evidence="4"/>
<dbReference type="Pfam" id="PF16190">
    <property type="entry name" value="E1_FCCH"/>
    <property type="match status" value="1"/>
</dbReference>
<reference evidence="11 12" key="1">
    <citation type="submission" date="2018-04" db="EMBL/GenBank/DDBJ databases">
        <authorList>
            <person name="Zhang X."/>
            <person name="Yuan J."/>
            <person name="Li F."/>
            <person name="Xiang J."/>
        </authorList>
    </citation>
    <scope>NUCLEOTIDE SEQUENCE [LARGE SCALE GENOMIC DNA]</scope>
    <source>
        <tissue evidence="11">Muscle</tissue>
    </source>
</reference>
<dbReference type="SMART" id="SM00985">
    <property type="entry name" value="UBA_e1_C"/>
    <property type="match status" value="1"/>
</dbReference>
<comment type="pathway">
    <text evidence="2">Protein modification; protein ubiquitination.</text>
</comment>
<dbReference type="Gene3D" id="3.40.50.12550">
    <property type="entry name" value="Ubiquitin-activating enzyme E1, inactive adenylation domain, subdomain 2"/>
    <property type="match status" value="1"/>
</dbReference>
<evidence type="ECO:0000256" key="4">
    <source>
        <dbReference type="ARBA" id="ARBA00012990"/>
    </source>
</evidence>
<dbReference type="PANTHER" id="PTHR10953">
    <property type="entry name" value="UBIQUITIN-ACTIVATING ENZYME E1"/>
    <property type="match status" value="1"/>
</dbReference>
<keyword evidence="6" id="KW-0547">Nucleotide-binding</keyword>
<dbReference type="SMR" id="A0A3R7QI84"/>
<dbReference type="PROSITE" id="PS00536">
    <property type="entry name" value="UBIQUITIN_ACTIVAT_1"/>
    <property type="match status" value="1"/>
</dbReference>
<feature type="region of interest" description="Disordered" evidence="9">
    <location>
        <begin position="935"/>
        <end position="973"/>
    </location>
</feature>
<dbReference type="Proteomes" id="UP000283509">
    <property type="component" value="Unassembled WGS sequence"/>
</dbReference>
<dbReference type="Gene3D" id="1.10.10.2660">
    <property type="entry name" value="Ubiquitin-activating enzyme E1, SCCH domain"/>
    <property type="match status" value="1"/>
</dbReference>
<dbReference type="Gene3D" id="2.40.30.180">
    <property type="entry name" value="Ubiquitin-activating enzyme E1, FCCH domain"/>
    <property type="match status" value="1"/>
</dbReference>
<evidence type="ECO:0000256" key="7">
    <source>
        <dbReference type="ARBA" id="ARBA00022786"/>
    </source>
</evidence>
<feature type="domain" description="Ubiquitin-activating enzyme E1 C-terminal" evidence="10">
    <location>
        <begin position="864"/>
        <end position="959"/>
    </location>
</feature>
<dbReference type="CDD" id="cd01490">
    <property type="entry name" value="Ube1_repeat2"/>
    <property type="match status" value="1"/>
</dbReference>
<dbReference type="InterPro" id="IPR018074">
    <property type="entry name" value="UBQ-activ_enz_E1_CS"/>
</dbReference>
<dbReference type="Pfam" id="PF16191">
    <property type="entry name" value="E1_4HB"/>
    <property type="match status" value="1"/>
</dbReference>
<dbReference type="GO" id="GO:0006974">
    <property type="term" value="P:DNA damage response"/>
    <property type="evidence" value="ECO:0007669"/>
    <property type="project" value="TreeGrafter"/>
</dbReference>
<comment type="similarity">
    <text evidence="3">Belongs to the ubiquitin-activating E1 family.</text>
</comment>
<organism evidence="11 12">
    <name type="scientific">Penaeus vannamei</name>
    <name type="common">Whiteleg shrimp</name>
    <name type="synonym">Litopenaeus vannamei</name>
    <dbReference type="NCBI Taxonomy" id="6689"/>
    <lineage>
        <taxon>Eukaryota</taxon>
        <taxon>Metazoa</taxon>
        <taxon>Ecdysozoa</taxon>
        <taxon>Arthropoda</taxon>
        <taxon>Crustacea</taxon>
        <taxon>Multicrustacea</taxon>
        <taxon>Malacostraca</taxon>
        <taxon>Eumalacostraca</taxon>
        <taxon>Eucarida</taxon>
        <taxon>Decapoda</taxon>
        <taxon>Dendrobranchiata</taxon>
        <taxon>Penaeoidea</taxon>
        <taxon>Penaeidae</taxon>
        <taxon>Penaeus</taxon>
    </lineage>
</organism>
<feature type="compositionally biased region" description="Low complexity" evidence="9">
    <location>
        <begin position="1"/>
        <end position="17"/>
    </location>
</feature>
<dbReference type="OrthoDB" id="10252231at2759"/>
<evidence type="ECO:0000256" key="8">
    <source>
        <dbReference type="ARBA" id="ARBA00022840"/>
    </source>
</evidence>
<dbReference type="GO" id="GO:0005634">
    <property type="term" value="C:nucleus"/>
    <property type="evidence" value="ECO:0007669"/>
    <property type="project" value="TreeGrafter"/>
</dbReference>
<feature type="compositionally biased region" description="Basic residues" evidence="9">
    <location>
        <begin position="24"/>
        <end position="33"/>
    </location>
</feature>
<dbReference type="FunFam" id="3.40.50.720:FF:000015">
    <property type="entry name" value="Ubiquitin-activating enzyme E1 1"/>
    <property type="match status" value="1"/>
</dbReference>
<keyword evidence="7" id="KW-0833">Ubl conjugation pathway</keyword>
<dbReference type="SUPFAM" id="SSF69572">
    <property type="entry name" value="Activating enzymes of the ubiquitin-like proteins"/>
    <property type="match status" value="2"/>
</dbReference>
<evidence type="ECO:0000259" key="10">
    <source>
        <dbReference type="SMART" id="SM00985"/>
    </source>
</evidence>
<reference evidence="11 12" key="2">
    <citation type="submission" date="2019-01" db="EMBL/GenBank/DDBJ databases">
        <title>The decoding of complex shrimp genome reveals the adaptation for benthos swimmer, frequently molting mechanism and breeding impact on genome.</title>
        <authorList>
            <person name="Sun Y."/>
            <person name="Gao Y."/>
            <person name="Yu Y."/>
        </authorList>
    </citation>
    <scope>NUCLEOTIDE SEQUENCE [LARGE SCALE GENOMIC DNA]</scope>
    <source>
        <tissue evidence="11">Muscle</tissue>
    </source>
</reference>
<keyword evidence="8" id="KW-0067">ATP-binding</keyword>
<dbReference type="AlphaFoldDB" id="A0A3R7QI84"/>
<dbReference type="GO" id="GO:0006511">
    <property type="term" value="P:ubiquitin-dependent protein catabolic process"/>
    <property type="evidence" value="ECO:0007669"/>
    <property type="project" value="TreeGrafter"/>
</dbReference>
<dbReference type="InterPro" id="IPR019572">
    <property type="entry name" value="UBA_E1_SCCH"/>
</dbReference>
<evidence type="ECO:0000256" key="3">
    <source>
        <dbReference type="ARBA" id="ARBA00005673"/>
    </source>
</evidence>
<dbReference type="InterPro" id="IPR042302">
    <property type="entry name" value="E1_FCCH_sf"/>
</dbReference>
<proteinExistence type="inferred from homology"/>
<sequence length="1025" mass="114015">MPLSCTSITPSCSTSSSHPYSLGHNKKERRKKPRDYDRVAAAFKPSPRLAPQDNPVPTSSSSGSTVDVFATLSFGDFSTRAILANLMTCGSRRSLVLARRCVETVGPRVCVFSAQVWIEMVVDICSDCGDKNSDGFDDGGNNDSITVQLATVSRKPVAADFSLKDNTSALFPYYESQEEGVVSFPDTTFHGLFDGDQVIFTGVRGMTELNHCPPREVKMLSPTQITIGDTSRMSDYEGGGILKQIRVSEFKSFMSLKDSIRNPSFVTTDDRKTHLLPLVHVAFLALHEYVKATGSLPRPWNEDDAQKFLEVFAAVRSTCPVAVEEVDEDLLRKFACTAAGELVPVNAVVGSIAAQEVLKACSGKFTPVSQWLYYDALESLPEDTSSLTPAHCAPEGGRYDAQIAVFGRDFQRKLENLKYFIVGAGAIGCELLKNFAMLGIGAGERGSLTVTDMDHIEKSNLSRQFLFRSWDVKKAKSRVAAAAVGRMNPEVHIESHELRVGSETEHIYNSEFYSQLDGVANALDNVEARRYMDGRCWHYRKPLLESGTLGTNGSVQVVVPNITQRYIVHGGSHKNAIAMCTLKNFPVNINHTLQWARDMFEGAFRQPSEAIQQYLEDPSKVQQMLKAPTPQDIEHLNSLKEAISRIPRSFADCVKWARLQWEEQFHFQIAELLDQFPPDHRTESGAPFWTGNKRCPHPLKFDVAQEEHLTFVLAGANLLAESFGIPQERDPEAIANTLKEVDVPKFVPRKEPKTAEGLLSLYMGTLKISDLQKAISPPEDLKGLVLNPLSFEKDDDTNLHMDFVTSASNLRADNYDIEKADKYTSKRIAGRIIPAIVTSTALVAGLVTVELLKVVQGHERLDLYKSSEFSLALPRFCSMEPEPAPVKVYNGVEWRPWDMFEVEGDMTLEEFFKLFKEKHELSINMVAEGDQAHLCHPEGTRGRRSSSSAGILLDAGPEREGSGRQTRGGSFRPLFHSPADRLYELANHVAAGMELTNRRVARVFEPIRQSEIEQMWTNGKGVLWE</sequence>
<dbReference type="UniPathway" id="UPA00143"/>
<dbReference type="InterPro" id="IPR042063">
    <property type="entry name" value="Ubi_acti_E1_SCCH"/>
</dbReference>
<evidence type="ECO:0000256" key="5">
    <source>
        <dbReference type="ARBA" id="ARBA00022598"/>
    </source>
</evidence>
<evidence type="ECO:0000256" key="1">
    <source>
        <dbReference type="ARBA" id="ARBA00000488"/>
    </source>
</evidence>
<dbReference type="InterPro" id="IPR000594">
    <property type="entry name" value="ThiF_NAD_FAD-bd"/>
</dbReference>
<dbReference type="InterPro" id="IPR018075">
    <property type="entry name" value="UBQ-activ_enz_E1"/>
</dbReference>
<dbReference type="Pfam" id="PF00899">
    <property type="entry name" value="ThiF"/>
    <property type="match status" value="1"/>
</dbReference>
<evidence type="ECO:0000256" key="6">
    <source>
        <dbReference type="ARBA" id="ARBA00022741"/>
    </source>
</evidence>
<dbReference type="InterPro" id="IPR032418">
    <property type="entry name" value="E1_FCCH"/>
</dbReference>
<dbReference type="EMBL" id="QCYY01001196">
    <property type="protein sequence ID" value="ROT79743.1"/>
    <property type="molecule type" value="Genomic_DNA"/>
</dbReference>
<comment type="caution">
    <text evidence="11">The sequence shown here is derived from an EMBL/GenBank/DDBJ whole genome shotgun (WGS) entry which is preliminary data.</text>
</comment>
<dbReference type="Gene3D" id="3.40.50.720">
    <property type="entry name" value="NAD(P)-binding Rossmann-like Domain"/>
    <property type="match status" value="1"/>
</dbReference>
<dbReference type="Pfam" id="PF09358">
    <property type="entry name" value="E1_UFD"/>
    <property type="match status" value="1"/>
</dbReference>
<protein>
    <recommendedName>
        <fullName evidence="4">E1 ubiquitin-activating enzyme</fullName>
        <ecNumber evidence="4">6.2.1.45</ecNumber>
    </recommendedName>
</protein>
<dbReference type="InterPro" id="IPR035985">
    <property type="entry name" value="Ubiquitin-activating_enz"/>
</dbReference>
<evidence type="ECO:0000313" key="11">
    <source>
        <dbReference type="EMBL" id="ROT79743.1"/>
    </source>
</evidence>